<keyword evidence="5" id="KW-1185">Reference proteome</keyword>
<reference evidence="4 5" key="1">
    <citation type="journal article" date="2019" name="Nat. Ecol. Evol.">
        <title>Megaphylogeny resolves global patterns of mushroom evolution.</title>
        <authorList>
            <person name="Varga T."/>
            <person name="Krizsan K."/>
            <person name="Foldi C."/>
            <person name="Dima B."/>
            <person name="Sanchez-Garcia M."/>
            <person name="Sanchez-Ramirez S."/>
            <person name="Szollosi G.J."/>
            <person name="Szarkandi J.G."/>
            <person name="Papp V."/>
            <person name="Albert L."/>
            <person name="Andreopoulos W."/>
            <person name="Angelini C."/>
            <person name="Antonin V."/>
            <person name="Barry K.W."/>
            <person name="Bougher N.L."/>
            <person name="Buchanan P."/>
            <person name="Buyck B."/>
            <person name="Bense V."/>
            <person name="Catcheside P."/>
            <person name="Chovatia M."/>
            <person name="Cooper J."/>
            <person name="Damon W."/>
            <person name="Desjardin D."/>
            <person name="Finy P."/>
            <person name="Geml J."/>
            <person name="Haridas S."/>
            <person name="Hughes K."/>
            <person name="Justo A."/>
            <person name="Karasinski D."/>
            <person name="Kautmanova I."/>
            <person name="Kiss B."/>
            <person name="Kocsube S."/>
            <person name="Kotiranta H."/>
            <person name="LaButti K.M."/>
            <person name="Lechner B.E."/>
            <person name="Liimatainen K."/>
            <person name="Lipzen A."/>
            <person name="Lukacs Z."/>
            <person name="Mihaltcheva S."/>
            <person name="Morgado L.N."/>
            <person name="Niskanen T."/>
            <person name="Noordeloos M.E."/>
            <person name="Ohm R.A."/>
            <person name="Ortiz-Santana B."/>
            <person name="Ovrebo C."/>
            <person name="Racz N."/>
            <person name="Riley R."/>
            <person name="Savchenko A."/>
            <person name="Shiryaev A."/>
            <person name="Soop K."/>
            <person name="Spirin V."/>
            <person name="Szebenyi C."/>
            <person name="Tomsovsky M."/>
            <person name="Tulloss R.E."/>
            <person name="Uehling J."/>
            <person name="Grigoriev I.V."/>
            <person name="Vagvolgyi C."/>
            <person name="Papp T."/>
            <person name="Martin F.M."/>
            <person name="Miettinen O."/>
            <person name="Hibbett D.S."/>
            <person name="Nagy L.G."/>
        </authorList>
    </citation>
    <scope>NUCLEOTIDE SEQUENCE [LARGE SCALE GENOMIC DNA]</scope>
    <source>
        <strain evidence="4 5">CBS 121175</strain>
    </source>
</reference>
<dbReference type="InterPro" id="IPR019734">
    <property type="entry name" value="TPR_rpt"/>
</dbReference>
<feature type="compositionally biased region" description="Basic and acidic residues" evidence="3">
    <location>
        <begin position="587"/>
        <end position="598"/>
    </location>
</feature>
<protein>
    <submittedName>
        <fullName evidence="4">HCP-like protein</fullName>
    </submittedName>
</protein>
<feature type="compositionally biased region" description="Gly residues" evidence="3">
    <location>
        <begin position="755"/>
        <end position="764"/>
    </location>
</feature>
<feature type="region of interest" description="Disordered" evidence="3">
    <location>
        <begin position="557"/>
        <end position="675"/>
    </location>
</feature>
<dbReference type="EMBL" id="ML210319">
    <property type="protein sequence ID" value="TFK19909.1"/>
    <property type="molecule type" value="Genomic_DNA"/>
</dbReference>
<gene>
    <name evidence="4" type="ORF">FA15DRAFT_759722</name>
</gene>
<sequence>MSGRPPVPPIPSDLRQELARDRYAAATPLAAPRPQRVDPTIGDSLVQQITPASNPGMPLPVFGVTGPIATNVGDNGWTPWSVARGTPLPPTPAPMTIAAHVPPPLPPPSSTNELTAELPNIKTLLEALPSIQQPHFDPSLKITWARDVLFLADRAHHLHLTLNTPVGQTIPSLTDPIVGPMPMSAIEPELAQMVNAAVPMVLAIASPFQPGQPHTANSPQPEPWQAEAIYMRAIFSSTGAFPSHLPHSPKTAFRDFETAARGGYAGAWFRLGRDYETFGDLKHARECFERGARLGVEACLYRIGMAHLLGQLNFTANPSTALPILHRAAVLSSLECPQPAYVYALLLLSEFSSVVIPQSTFSSLQALTAYPPAQAVPQPHDPPLIPHNSSPHLESRLHLERSAFLHYPPAQYKLGHAYEFADPPFFFDPLLSVQYYSLASQAGEVEADMALSKWFLCGSTAGAPISSAELESGHFDKDEALALTFAEKASSRGLPSGHFAMGYYAEVGIGNNGRADVTTAVHYYKLAASLGNTDASARLQALENTDKPALLDKAVHQQRLERSRTQAYRRAEEEAVSPPYEGRTFPRMKDAQQQHRFGDPTVQGPLSATLTPPAPAYPHQSLAAPYSAGAAGGFPRLSTPPQGPSQGGRPGSRPMSQYPGGRPQSQFQPQRDPRKVVDLVRKNSVASSYLPLSTAAQSIVTANNGPPAYNTLQQQQQQQQYGGYGGQQRPQSAAPVRNQGQMSPAPGRPITVYGQGQGPGGNGYGQASPGRHTPQQSYSGPTGSGRQYASSPGPLNNSPGRQGSPYQQAPGQYNQQPQNQYNQSQQQQPPFRTSPPPNQYQPQTGPGRQGKLSVGVELSDTGLSPPPPIGGVGTATASTPLTSNAGRKHPATFAEMGIQGTKAEEKDCKIM</sequence>
<dbReference type="PANTHER" id="PTHR46430">
    <property type="entry name" value="PROTEIN SKT5-RELATED"/>
    <property type="match status" value="1"/>
</dbReference>
<dbReference type="InterPro" id="IPR051726">
    <property type="entry name" value="Chitin_Synth_Reg"/>
</dbReference>
<feature type="compositionally biased region" description="Low complexity" evidence="3">
    <location>
        <begin position="805"/>
        <end position="831"/>
    </location>
</feature>
<keyword evidence="2" id="KW-0802">TPR repeat</keyword>
<keyword evidence="1" id="KW-0677">Repeat</keyword>
<feature type="compositionally biased region" description="Basic and acidic residues" evidence="3">
    <location>
        <begin position="557"/>
        <end position="573"/>
    </location>
</feature>
<dbReference type="Pfam" id="PF08238">
    <property type="entry name" value="Sel1"/>
    <property type="match status" value="4"/>
</dbReference>
<evidence type="ECO:0000256" key="1">
    <source>
        <dbReference type="ARBA" id="ARBA00022737"/>
    </source>
</evidence>
<dbReference type="OrthoDB" id="272077at2759"/>
<feature type="repeat" description="TPR" evidence="2">
    <location>
        <begin position="265"/>
        <end position="298"/>
    </location>
</feature>
<dbReference type="SUPFAM" id="SSF81901">
    <property type="entry name" value="HCP-like"/>
    <property type="match status" value="2"/>
</dbReference>
<evidence type="ECO:0000256" key="3">
    <source>
        <dbReference type="SAM" id="MobiDB-lite"/>
    </source>
</evidence>
<dbReference type="Proteomes" id="UP000307440">
    <property type="component" value="Unassembled WGS sequence"/>
</dbReference>
<feature type="region of interest" description="Disordered" evidence="3">
    <location>
        <begin position="707"/>
        <end position="911"/>
    </location>
</feature>
<feature type="compositionally biased region" description="Basic and acidic residues" evidence="3">
    <location>
        <begin position="902"/>
        <end position="911"/>
    </location>
</feature>
<accession>A0A5C3KI56</accession>
<dbReference type="InterPro" id="IPR006597">
    <property type="entry name" value="Sel1-like"/>
</dbReference>
<dbReference type="PROSITE" id="PS50005">
    <property type="entry name" value="TPR"/>
    <property type="match status" value="1"/>
</dbReference>
<evidence type="ECO:0000256" key="2">
    <source>
        <dbReference type="PROSITE-ProRule" id="PRU00339"/>
    </source>
</evidence>
<proteinExistence type="predicted"/>
<dbReference type="SMART" id="SM00671">
    <property type="entry name" value="SEL1"/>
    <property type="match status" value="4"/>
</dbReference>
<feature type="compositionally biased region" description="Polar residues" evidence="3">
    <location>
        <begin position="875"/>
        <end position="885"/>
    </location>
</feature>
<evidence type="ECO:0000313" key="5">
    <source>
        <dbReference type="Proteomes" id="UP000307440"/>
    </source>
</evidence>
<evidence type="ECO:0000313" key="4">
    <source>
        <dbReference type="EMBL" id="TFK19909.1"/>
    </source>
</evidence>
<feature type="compositionally biased region" description="Polar residues" evidence="3">
    <location>
        <begin position="773"/>
        <end position="801"/>
    </location>
</feature>
<name>A0A5C3KI56_COPMA</name>
<dbReference type="PANTHER" id="PTHR46430:SF2">
    <property type="entry name" value="CHITIN SYNTHASE REGULATORY FACTOR 4"/>
    <property type="match status" value="1"/>
</dbReference>
<dbReference type="AlphaFoldDB" id="A0A5C3KI56"/>
<dbReference type="Gene3D" id="1.25.40.10">
    <property type="entry name" value="Tetratricopeptide repeat domain"/>
    <property type="match status" value="1"/>
</dbReference>
<organism evidence="4 5">
    <name type="scientific">Coprinopsis marcescibilis</name>
    <name type="common">Agaric fungus</name>
    <name type="synonym">Psathyrella marcescibilis</name>
    <dbReference type="NCBI Taxonomy" id="230819"/>
    <lineage>
        <taxon>Eukaryota</taxon>
        <taxon>Fungi</taxon>
        <taxon>Dikarya</taxon>
        <taxon>Basidiomycota</taxon>
        <taxon>Agaricomycotina</taxon>
        <taxon>Agaricomycetes</taxon>
        <taxon>Agaricomycetidae</taxon>
        <taxon>Agaricales</taxon>
        <taxon>Agaricineae</taxon>
        <taxon>Psathyrellaceae</taxon>
        <taxon>Coprinopsis</taxon>
    </lineage>
</organism>
<dbReference type="STRING" id="230819.A0A5C3KI56"/>
<dbReference type="InterPro" id="IPR011990">
    <property type="entry name" value="TPR-like_helical_dom_sf"/>
</dbReference>